<dbReference type="GeneID" id="25315885"/>
<protein>
    <submittedName>
        <fullName evidence="1">Uncharacterized protein</fullName>
    </submittedName>
</protein>
<dbReference type="EMBL" id="LASV01000142">
    <property type="protein sequence ID" value="KKA22457.1"/>
    <property type="molecule type" value="Genomic_DNA"/>
</dbReference>
<proteinExistence type="predicted"/>
<evidence type="ECO:0000313" key="2">
    <source>
        <dbReference type="Proteomes" id="UP000053958"/>
    </source>
</evidence>
<sequence length="242" mass="27736">MAEDHKTPPQSTAEGIWQLDETTENFIFVPLEVLERDYRPFTEEEVKASRPSPGAITEYLSALTPFQKTILEQLRSLGWKDEQSHNFFDYLDGAQKRLRIQLRMQGKSAEEIDRLDALCQEGLVDFSHLKRGLGDRREEDYQFQLYLLEEVKRRQQIMLGEGWENTLYISLCSVASITVIHEQHGLGTNDSSLIGGIRIHVIIMIASILSPCGQSAGNQEQTALWSTSLKLQLLLSRVHYHY</sequence>
<gene>
    <name evidence="1" type="ORF">T310_3536</name>
</gene>
<dbReference type="AlphaFoldDB" id="A0A0F4YVX8"/>
<dbReference type="RefSeq" id="XP_013329069.1">
    <property type="nucleotide sequence ID" value="XM_013473615.1"/>
</dbReference>
<keyword evidence="2" id="KW-1185">Reference proteome</keyword>
<dbReference type="Proteomes" id="UP000053958">
    <property type="component" value="Unassembled WGS sequence"/>
</dbReference>
<evidence type="ECO:0000313" key="1">
    <source>
        <dbReference type="EMBL" id="KKA22457.1"/>
    </source>
</evidence>
<reference evidence="1 2" key="1">
    <citation type="submission" date="2015-04" db="EMBL/GenBank/DDBJ databases">
        <authorList>
            <person name="Heijne W.H."/>
            <person name="Fedorova N.D."/>
            <person name="Nierman W.C."/>
            <person name="Vollebregt A.W."/>
            <person name="Zhao Z."/>
            <person name="Wu L."/>
            <person name="Kumar M."/>
            <person name="Stam H."/>
            <person name="van den Berg M.A."/>
            <person name="Pel H.J."/>
        </authorList>
    </citation>
    <scope>NUCLEOTIDE SEQUENCE [LARGE SCALE GENOMIC DNA]</scope>
    <source>
        <strain evidence="1 2">CBS 393.64</strain>
    </source>
</reference>
<name>A0A0F4YVX8_RASE3</name>
<comment type="caution">
    <text evidence="1">The sequence shown here is derived from an EMBL/GenBank/DDBJ whole genome shotgun (WGS) entry which is preliminary data.</text>
</comment>
<dbReference type="OrthoDB" id="4301023at2759"/>
<organism evidence="1 2">
    <name type="scientific">Rasamsonia emersonii (strain ATCC 16479 / CBS 393.64 / IMI 116815)</name>
    <dbReference type="NCBI Taxonomy" id="1408163"/>
    <lineage>
        <taxon>Eukaryota</taxon>
        <taxon>Fungi</taxon>
        <taxon>Dikarya</taxon>
        <taxon>Ascomycota</taxon>
        <taxon>Pezizomycotina</taxon>
        <taxon>Eurotiomycetes</taxon>
        <taxon>Eurotiomycetidae</taxon>
        <taxon>Eurotiales</taxon>
        <taxon>Trichocomaceae</taxon>
        <taxon>Rasamsonia</taxon>
    </lineage>
</organism>
<accession>A0A0F4YVX8</accession>